<dbReference type="AlphaFoldDB" id="A0AAW9NML6"/>
<organism evidence="1 2">
    <name type="scientific">Metasolibacillus meyeri</name>
    <dbReference type="NCBI Taxonomy" id="1071052"/>
    <lineage>
        <taxon>Bacteria</taxon>
        <taxon>Bacillati</taxon>
        <taxon>Bacillota</taxon>
        <taxon>Bacilli</taxon>
        <taxon>Bacillales</taxon>
        <taxon>Caryophanaceae</taxon>
        <taxon>Metasolibacillus</taxon>
    </lineage>
</organism>
<evidence type="ECO:0000313" key="1">
    <source>
        <dbReference type="EMBL" id="MEC1177732.1"/>
    </source>
</evidence>
<dbReference type="RefSeq" id="WP_326122182.1">
    <property type="nucleotide sequence ID" value="NZ_JARSFG010000006.1"/>
</dbReference>
<dbReference type="Proteomes" id="UP001344888">
    <property type="component" value="Unassembled WGS sequence"/>
</dbReference>
<evidence type="ECO:0008006" key="3">
    <source>
        <dbReference type="Google" id="ProtNLM"/>
    </source>
</evidence>
<evidence type="ECO:0000313" key="2">
    <source>
        <dbReference type="Proteomes" id="UP001344888"/>
    </source>
</evidence>
<name>A0AAW9NML6_9BACL</name>
<gene>
    <name evidence="1" type="ORF">P9B03_04485</name>
</gene>
<proteinExistence type="predicted"/>
<reference evidence="1 2" key="1">
    <citation type="submission" date="2023-03" db="EMBL/GenBank/DDBJ databases">
        <title>Bacillus Genome Sequencing.</title>
        <authorList>
            <person name="Dunlap C."/>
        </authorList>
    </citation>
    <scope>NUCLEOTIDE SEQUENCE [LARGE SCALE GENOMIC DNA]</scope>
    <source>
        <strain evidence="1 2">B-59205</strain>
    </source>
</reference>
<sequence>MNNKNTQQTSDDWKKIDPIVKERILQLSREKPILDEVVVKKDAYAVGYREGMELGKEEARKYIAINMIKKEASDDLIMKATNFPFEKIQQLRRQLTHK</sequence>
<protein>
    <recommendedName>
        <fullName evidence="3">Transposase</fullName>
    </recommendedName>
</protein>
<keyword evidence="2" id="KW-1185">Reference proteome</keyword>
<dbReference type="EMBL" id="JARSFG010000006">
    <property type="protein sequence ID" value="MEC1177732.1"/>
    <property type="molecule type" value="Genomic_DNA"/>
</dbReference>
<comment type="caution">
    <text evidence="1">The sequence shown here is derived from an EMBL/GenBank/DDBJ whole genome shotgun (WGS) entry which is preliminary data.</text>
</comment>
<accession>A0AAW9NML6</accession>